<evidence type="ECO:0000313" key="1">
    <source>
        <dbReference type="EMBL" id="KAK7336390.1"/>
    </source>
</evidence>
<organism evidence="1 2">
    <name type="scientific">Canavalia gladiata</name>
    <name type="common">Sword bean</name>
    <name type="synonym">Dolichos gladiatus</name>
    <dbReference type="NCBI Taxonomy" id="3824"/>
    <lineage>
        <taxon>Eukaryota</taxon>
        <taxon>Viridiplantae</taxon>
        <taxon>Streptophyta</taxon>
        <taxon>Embryophyta</taxon>
        <taxon>Tracheophyta</taxon>
        <taxon>Spermatophyta</taxon>
        <taxon>Magnoliopsida</taxon>
        <taxon>eudicotyledons</taxon>
        <taxon>Gunneridae</taxon>
        <taxon>Pentapetalae</taxon>
        <taxon>rosids</taxon>
        <taxon>fabids</taxon>
        <taxon>Fabales</taxon>
        <taxon>Fabaceae</taxon>
        <taxon>Papilionoideae</taxon>
        <taxon>50 kb inversion clade</taxon>
        <taxon>NPAAA clade</taxon>
        <taxon>indigoferoid/millettioid clade</taxon>
        <taxon>Phaseoleae</taxon>
        <taxon>Canavalia</taxon>
    </lineage>
</organism>
<proteinExistence type="predicted"/>
<dbReference type="EMBL" id="JAYMYQ010000004">
    <property type="protein sequence ID" value="KAK7336390.1"/>
    <property type="molecule type" value="Genomic_DNA"/>
</dbReference>
<dbReference type="AlphaFoldDB" id="A0AAN9LI20"/>
<reference evidence="1 2" key="1">
    <citation type="submission" date="2024-01" db="EMBL/GenBank/DDBJ databases">
        <title>The genomes of 5 underutilized Papilionoideae crops provide insights into root nodulation and disease resistanc.</title>
        <authorList>
            <person name="Jiang F."/>
        </authorList>
    </citation>
    <scope>NUCLEOTIDE SEQUENCE [LARGE SCALE GENOMIC DNA]</scope>
    <source>
        <strain evidence="1">LVBAO_FW01</strain>
        <tissue evidence="1">Leaves</tissue>
    </source>
</reference>
<comment type="caution">
    <text evidence="1">The sequence shown here is derived from an EMBL/GenBank/DDBJ whole genome shotgun (WGS) entry which is preliminary data.</text>
</comment>
<accession>A0AAN9LI20</accession>
<dbReference type="Proteomes" id="UP001367508">
    <property type="component" value="Unassembled WGS sequence"/>
</dbReference>
<name>A0AAN9LI20_CANGL</name>
<protein>
    <submittedName>
        <fullName evidence="1">Uncharacterized protein</fullName>
    </submittedName>
</protein>
<keyword evidence="2" id="KW-1185">Reference proteome</keyword>
<evidence type="ECO:0000313" key="2">
    <source>
        <dbReference type="Proteomes" id="UP001367508"/>
    </source>
</evidence>
<sequence length="115" mass="12911">MPRMTVIVSNYSISILVSRVTRFHVMAIDLVVRTSRLVNLRIWKVKVDTPNIFNPSVVIDESFTGTKQRSGFYFKSKLLLLPALLLLELDELQCTREGTASASTSTSTTWAMVTS</sequence>
<gene>
    <name evidence="1" type="ORF">VNO77_16930</name>
</gene>